<evidence type="ECO:0000313" key="1">
    <source>
        <dbReference type="EMBL" id="MBB6669667.1"/>
    </source>
</evidence>
<evidence type="ECO:0000313" key="2">
    <source>
        <dbReference type="Proteomes" id="UP000547209"/>
    </source>
</evidence>
<dbReference type="RefSeq" id="WP_185141116.1">
    <property type="nucleotide sequence ID" value="NZ_JACJVP010000004.1"/>
</dbReference>
<dbReference type="InterPro" id="IPR036491">
    <property type="entry name" value="YugN-like_sf"/>
</dbReference>
<dbReference type="AlphaFoldDB" id="A0A7X0VD62"/>
<accession>A0A7X0VD62</accession>
<dbReference type="EMBL" id="JACJVP010000004">
    <property type="protein sequence ID" value="MBB6669667.1"/>
    <property type="molecule type" value="Genomic_DNA"/>
</dbReference>
<evidence type="ECO:0008006" key="3">
    <source>
        <dbReference type="Google" id="ProtNLM"/>
    </source>
</evidence>
<reference evidence="1 2" key="1">
    <citation type="submission" date="2020-08" db="EMBL/GenBank/DDBJ databases">
        <title>Cohnella phylogeny.</title>
        <authorList>
            <person name="Dunlap C."/>
        </authorList>
    </citation>
    <scope>NUCLEOTIDE SEQUENCE [LARGE SCALE GENOMIC DNA]</scope>
    <source>
        <strain evidence="1 2">DSM 28246</strain>
    </source>
</reference>
<dbReference type="InterPro" id="IPR014967">
    <property type="entry name" value="Uncharacterised_YugN-like"/>
</dbReference>
<dbReference type="Pfam" id="PF08868">
    <property type="entry name" value="YugN"/>
    <property type="match status" value="1"/>
</dbReference>
<sequence length="137" mass="15696">MLSLPSSLTAQEGQFTQARLRLADHGFTLGGNWDYDHGSFDCALDEAHKVWLRLPFTVTNGNLDVDAEETDAKIRFGEPYVLKHVYEENLDQDAQPRTFGGMFDQFAAPSRPDAEIERHWLEDARKRLNEVERIYPA</sequence>
<dbReference type="Proteomes" id="UP000547209">
    <property type="component" value="Unassembled WGS sequence"/>
</dbReference>
<comment type="caution">
    <text evidence="1">The sequence shown here is derived from an EMBL/GenBank/DDBJ whole genome shotgun (WGS) entry which is preliminary data.</text>
</comment>
<organism evidence="1 2">
    <name type="scientific">Cohnella nanjingensis</name>
    <dbReference type="NCBI Taxonomy" id="1387779"/>
    <lineage>
        <taxon>Bacteria</taxon>
        <taxon>Bacillati</taxon>
        <taxon>Bacillota</taxon>
        <taxon>Bacilli</taxon>
        <taxon>Bacillales</taxon>
        <taxon>Paenibacillaceae</taxon>
        <taxon>Cohnella</taxon>
    </lineage>
</organism>
<protein>
    <recommendedName>
        <fullName evidence="3">YugN-like family protein</fullName>
    </recommendedName>
</protein>
<gene>
    <name evidence="1" type="ORF">H7C19_03095</name>
</gene>
<name>A0A7X0VD62_9BACL</name>
<keyword evidence="2" id="KW-1185">Reference proteome</keyword>
<dbReference type="SUPFAM" id="SSF160755">
    <property type="entry name" value="YugN-like"/>
    <property type="match status" value="1"/>
</dbReference>
<dbReference type="Gene3D" id="3.30.310.100">
    <property type="entry name" value="YugN-like"/>
    <property type="match status" value="1"/>
</dbReference>
<proteinExistence type="predicted"/>